<name>A0A1R2CRV0_9CILI</name>
<protein>
    <submittedName>
        <fullName evidence="2">Uncharacterized protein</fullName>
    </submittedName>
</protein>
<proteinExistence type="predicted"/>
<evidence type="ECO:0000256" key="1">
    <source>
        <dbReference type="SAM" id="Coils"/>
    </source>
</evidence>
<comment type="caution">
    <text evidence="2">The sequence shown here is derived from an EMBL/GenBank/DDBJ whole genome shotgun (WGS) entry which is preliminary data.</text>
</comment>
<accession>A0A1R2CRV0</accession>
<dbReference type="EMBL" id="MPUH01000076">
    <property type="protein sequence ID" value="OMJ91703.1"/>
    <property type="molecule type" value="Genomic_DNA"/>
</dbReference>
<evidence type="ECO:0000313" key="2">
    <source>
        <dbReference type="EMBL" id="OMJ91703.1"/>
    </source>
</evidence>
<dbReference type="Proteomes" id="UP000187209">
    <property type="component" value="Unassembled WGS sequence"/>
</dbReference>
<dbReference type="AlphaFoldDB" id="A0A1R2CRV0"/>
<keyword evidence="3" id="KW-1185">Reference proteome</keyword>
<organism evidence="2 3">
    <name type="scientific">Stentor coeruleus</name>
    <dbReference type="NCBI Taxonomy" id="5963"/>
    <lineage>
        <taxon>Eukaryota</taxon>
        <taxon>Sar</taxon>
        <taxon>Alveolata</taxon>
        <taxon>Ciliophora</taxon>
        <taxon>Postciliodesmatophora</taxon>
        <taxon>Heterotrichea</taxon>
        <taxon>Heterotrichida</taxon>
        <taxon>Stentoridae</taxon>
        <taxon>Stentor</taxon>
    </lineage>
</organism>
<sequence length="174" mass="20872">MEKIEEVLIDKYRNAEEIRKLRGDYKKKIMSDKIKEQTKELKSLRKIAELEMEKKLAWKFKEGRKVINDQKKIMDKKIKTEMLKIKIRIDLVKQEKKIIRKEIPQGPKIHPLPYLKKNNIVFSDDEDFDGIEEVPVRKKFLYSRDVNATPLPRRNIMMKKMGKNLSPSSKSYFY</sequence>
<feature type="coiled-coil region" evidence="1">
    <location>
        <begin position="27"/>
        <end position="54"/>
    </location>
</feature>
<reference evidence="2 3" key="1">
    <citation type="submission" date="2016-11" db="EMBL/GenBank/DDBJ databases">
        <title>The macronuclear genome of Stentor coeruleus: a giant cell with tiny introns.</title>
        <authorList>
            <person name="Slabodnick M."/>
            <person name="Ruby J.G."/>
            <person name="Reiff S.B."/>
            <person name="Swart E.C."/>
            <person name="Gosai S."/>
            <person name="Prabakaran S."/>
            <person name="Witkowska E."/>
            <person name="Larue G.E."/>
            <person name="Fisher S."/>
            <person name="Freeman R.M."/>
            <person name="Gunawardena J."/>
            <person name="Chu W."/>
            <person name="Stover N.A."/>
            <person name="Gregory B.D."/>
            <person name="Nowacki M."/>
            <person name="Derisi J."/>
            <person name="Roy S.W."/>
            <person name="Marshall W.F."/>
            <person name="Sood P."/>
        </authorList>
    </citation>
    <scope>NUCLEOTIDE SEQUENCE [LARGE SCALE GENOMIC DNA]</scope>
    <source>
        <strain evidence="2">WM001</strain>
    </source>
</reference>
<gene>
    <name evidence="2" type="ORF">SteCoe_5733</name>
</gene>
<evidence type="ECO:0000313" key="3">
    <source>
        <dbReference type="Proteomes" id="UP000187209"/>
    </source>
</evidence>
<keyword evidence="1" id="KW-0175">Coiled coil</keyword>